<dbReference type="InterPro" id="IPR001811">
    <property type="entry name" value="Chemokine_IL8-like_dom"/>
</dbReference>
<dbReference type="PANTHER" id="PTHR12015">
    <property type="entry name" value="SMALL INDUCIBLE CYTOKINE A"/>
    <property type="match status" value="1"/>
</dbReference>
<dbReference type="GO" id="GO:0005125">
    <property type="term" value="F:cytokine activity"/>
    <property type="evidence" value="ECO:0007669"/>
    <property type="project" value="UniProtKB-KW"/>
</dbReference>
<dbReference type="InterPro" id="IPR036048">
    <property type="entry name" value="Interleukin_8-like_sf"/>
</dbReference>
<evidence type="ECO:0000259" key="3">
    <source>
        <dbReference type="SMART" id="SM00199"/>
    </source>
</evidence>
<evidence type="ECO:0000313" key="4">
    <source>
        <dbReference type="EMBL" id="KAL2085723.1"/>
    </source>
</evidence>
<dbReference type="PANTHER" id="PTHR12015:SF165">
    <property type="entry name" value="CHEMOKINE (C-C MOTIF) LIGAND 34A, DUPLICATE 4-RELATED"/>
    <property type="match status" value="1"/>
</dbReference>
<proteinExistence type="predicted"/>
<evidence type="ECO:0000256" key="1">
    <source>
        <dbReference type="ARBA" id="ARBA00022514"/>
    </source>
</evidence>
<dbReference type="Gene3D" id="2.40.50.40">
    <property type="match status" value="1"/>
</dbReference>
<dbReference type="SUPFAM" id="SSF54117">
    <property type="entry name" value="Interleukin 8-like chemokines"/>
    <property type="match status" value="1"/>
</dbReference>
<comment type="caution">
    <text evidence="4">The sequence shown here is derived from an EMBL/GenBank/DDBJ whole genome shotgun (WGS) entry which is preliminary data.</text>
</comment>
<feature type="domain" description="Chemokine interleukin-8-like" evidence="3">
    <location>
        <begin position="30"/>
        <end position="87"/>
    </location>
</feature>
<accession>A0ABD1JEY6</accession>
<evidence type="ECO:0000313" key="5">
    <source>
        <dbReference type="Proteomes" id="UP001591681"/>
    </source>
</evidence>
<dbReference type="SMART" id="SM00199">
    <property type="entry name" value="SCY"/>
    <property type="match status" value="1"/>
</dbReference>
<gene>
    <name evidence="4" type="ORF">ACEWY4_019043</name>
</gene>
<protein>
    <recommendedName>
        <fullName evidence="3">Chemokine interleukin-8-like domain-containing protein</fullName>
    </recommendedName>
</protein>
<dbReference type="AlphaFoldDB" id="A0ABD1JEY6"/>
<organism evidence="4 5">
    <name type="scientific">Coilia grayii</name>
    <name type="common">Gray's grenadier anchovy</name>
    <dbReference type="NCBI Taxonomy" id="363190"/>
    <lineage>
        <taxon>Eukaryota</taxon>
        <taxon>Metazoa</taxon>
        <taxon>Chordata</taxon>
        <taxon>Craniata</taxon>
        <taxon>Vertebrata</taxon>
        <taxon>Euteleostomi</taxon>
        <taxon>Actinopterygii</taxon>
        <taxon>Neopterygii</taxon>
        <taxon>Teleostei</taxon>
        <taxon>Clupei</taxon>
        <taxon>Clupeiformes</taxon>
        <taxon>Clupeoidei</taxon>
        <taxon>Engraulidae</taxon>
        <taxon>Coilinae</taxon>
        <taxon>Coilia</taxon>
    </lineage>
</organism>
<keyword evidence="5" id="KW-1185">Reference proteome</keyword>
<evidence type="ECO:0000256" key="2">
    <source>
        <dbReference type="SAM" id="SignalP"/>
    </source>
</evidence>
<name>A0ABD1JEY6_9TELE</name>
<feature type="chain" id="PRO_5044776930" description="Chemokine interleukin-8-like domain-containing protein" evidence="2">
    <location>
        <begin position="20"/>
        <end position="93"/>
    </location>
</feature>
<keyword evidence="2" id="KW-0732">Signal</keyword>
<dbReference type="EMBL" id="JBHFQA010000016">
    <property type="protein sequence ID" value="KAL2085723.1"/>
    <property type="molecule type" value="Genomic_DNA"/>
</dbReference>
<dbReference type="Pfam" id="PF00048">
    <property type="entry name" value="IL8"/>
    <property type="match status" value="1"/>
</dbReference>
<dbReference type="GO" id="GO:0005615">
    <property type="term" value="C:extracellular space"/>
    <property type="evidence" value="ECO:0007669"/>
    <property type="project" value="UniProtKB-KW"/>
</dbReference>
<dbReference type="Proteomes" id="UP001591681">
    <property type="component" value="Unassembled WGS sequence"/>
</dbReference>
<sequence>MKYMLMLAVVGMLFASAAALGRFRMPTVVTTTCCKEVSSAMIKNIIDFKLQYAQPPCLKAIIFITTDQKQYCTDPNARWVAKRLKELSALKKQ</sequence>
<feature type="signal peptide" evidence="2">
    <location>
        <begin position="1"/>
        <end position="19"/>
    </location>
</feature>
<dbReference type="InterPro" id="IPR039809">
    <property type="entry name" value="Chemokine_b/g/d"/>
</dbReference>
<keyword evidence="1" id="KW-0202">Cytokine</keyword>
<reference evidence="4 5" key="1">
    <citation type="submission" date="2024-09" db="EMBL/GenBank/DDBJ databases">
        <title>A chromosome-level genome assembly of Gray's grenadier anchovy, Coilia grayii.</title>
        <authorList>
            <person name="Fu Z."/>
        </authorList>
    </citation>
    <scope>NUCLEOTIDE SEQUENCE [LARGE SCALE GENOMIC DNA]</scope>
    <source>
        <strain evidence="4">G4</strain>
        <tissue evidence="4">Muscle</tissue>
    </source>
</reference>